<dbReference type="InterPro" id="IPR029468">
    <property type="entry name" value="O-ag_pol_Wzy"/>
</dbReference>
<feature type="transmembrane region" description="Helical" evidence="1">
    <location>
        <begin position="476"/>
        <end position="494"/>
    </location>
</feature>
<accession>A0A7G9WEI4</accession>
<dbReference type="KEGG" id="caml:H6X83_09015"/>
<organism evidence="2 3">
    <name type="scientific">Caproicibacterium amylolyticum</name>
    <dbReference type="NCBI Taxonomy" id="2766537"/>
    <lineage>
        <taxon>Bacteria</taxon>
        <taxon>Bacillati</taxon>
        <taxon>Bacillota</taxon>
        <taxon>Clostridia</taxon>
        <taxon>Eubacteriales</taxon>
        <taxon>Oscillospiraceae</taxon>
        <taxon>Caproicibacterium</taxon>
    </lineage>
</organism>
<keyword evidence="3" id="KW-1185">Reference proteome</keyword>
<keyword evidence="1" id="KW-0472">Membrane</keyword>
<feature type="transmembrane region" description="Helical" evidence="1">
    <location>
        <begin position="9"/>
        <end position="29"/>
    </location>
</feature>
<gene>
    <name evidence="2" type="ORF">H6X83_09015</name>
</gene>
<proteinExistence type="predicted"/>
<evidence type="ECO:0000313" key="2">
    <source>
        <dbReference type="EMBL" id="QNO17096.1"/>
    </source>
</evidence>
<feature type="transmembrane region" description="Helical" evidence="1">
    <location>
        <begin position="106"/>
        <end position="128"/>
    </location>
</feature>
<dbReference type="NCBIfam" id="TIGR04370">
    <property type="entry name" value="glyco_rpt_poly"/>
    <property type="match status" value="1"/>
</dbReference>
<protein>
    <submittedName>
        <fullName evidence="2">O-antigen polysaccharide polymerase Wzy family protein</fullName>
    </submittedName>
</protein>
<reference evidence="2 3" key="1">
    <citation type="submission" date="2020-08" db="EMBL/GenBank/DDBJ databases">
        <authorList>
            <person name="Ren C."/>
            <person name="Gu Y."/>
            <person name="Xu Y."/>
        </authorList>
    </citation>
    <scope>NUCLEOTIDE SEQUENCE [LARGE SCALE GENOMIC DNA]</scope>
    <source>
        <strain evidence="2 3">LBM18003</strain>
    </source>
</reference>
<feature type="transmembrane region" description="Helical" evidence="1">
    <location>
        <begin position="438"/>
        <end position="456"/>
    </location>
</feature>
<feature type="transmembrane region" description="Helical" evidence="1">
    <location>
        <begin position="69"/>
        <end position="86"/>
    </location>
</feature>
<dbReference type="Proteomes" id="UP000516046">
    <property type="component" value="Chromosome"/>
</dbReference>
<feature type="transmembrane region" description="Helical" evidence="1">
    <location>
        <begin position="248"/>
        <end position="265"/>
    </location>
</feature>
<evidence type="ECO:0000313" key="3">
    <source>
        <dbReference type="Proteomes" id="UP000516046"/>
    </source>
</evidence>
<name>A0A7G9WEI4_9FIRM</name>
<feature type="transmembrane region" description="Helical" evidence="1">
    <location>
        <begin position="35"/>
        <end position="57"/>
    </location>
</feature>
<dbReference type="RefSeq" id="WP_212506164.1">
    <property type="nucleotide sequence ID" value="NZ_CP060696.1"/>
</dbReference>
<keyword evidence="1" id="KW-1133">Transmembrane helix</keyword>
<sequence>MLRVKRTSVVLDMLVFGMAAALFLSSAVFRWMGEGYITTAFYLMMFGIIALDVGAFLHSAFHIYRDVHFLLFVFAYNLLLLGRVYFNSMYFPHKMLVALEADSWDNLYTALTVVATGLLAFIVFYYAAGPLFAKYERQIVRGQAERKKENGTLPVIRQLSKIMLYASSIPYFYTMALKVLTVLKNGYSASFTDTMEIPGIISRLSAVFVPSFAVFLGTLPSVKEMKLPLLVYGVYMVASLFTGRRNMLVTEALMLLVYFVMRDFRRAKGKRRITKKVVAFCGIGGVLGAYLLQMMAYKRAGNFILTRSFGDVLMSFVDSQGASFRVVIQTVNNMPSFDQNITWLYLLYPFELFAHNNLVIRNLFGLQPIVEVQNEGFAKSTHNFAHVLTYKVDPQRYEGGGGFGTSFIAESYVAGGIAAVVLLAIMAAVLFRFLSSILAHNWVVIAFGMLAFRQLIYLPRSFAFTWATETFSITNIVYFAALYAIALLIIQISAKVRPRTRAPSVESLPDSKSPTTEIIGG</sequence>
<feature type="transmembrane region" description="Helical" evidence="1">
    <location>
        <begin position="277"/>
        <end position="297"/>
    </location>
</feature>
<dbReference type="EMBL" id="CP060696">
    <property type="protein sequence ID" value="QNO17096.1"/>
    <property type="molecule type" value="Genomic_DNA"/>
</dbReference>
<feature type="transmembrane region" description="Helical" evidence="1">
    <location>
        <begin position="412"/>
        <end position="431"/>
    </location>
</feature>
<keyword evidence="1" id="KW-0812">Transmembrane</keyword>
<dbReference type="Pfam" id="PF14296">
    <property type="entry name" value="O-ag_pol_Wzy"/>
    <property type="match status" value="1"/>
</dbReference>
<evidence type="ECO:0000256" key="1">
    <source>
        <dbReference type="SAM" id="Phobius"/>
    </source>
</evidence>
<dbReference type="AlphaFoldDB" id="A0A7G9WEI4"/>
<feature type="transmembrane region" description="Helical" evidence="1">
    <location>
        <begin position="200"/>
        <end position="219"/>
    </location>
</feature>